<feature type="compositionally biased region" description="Low complexity" evidence="6">
    <location>
        <begin position="240"/>
        <end position="263"/>
    </location>
</feature>
<dbReference type="OrthoDB" id="419455at2759"/>
<evidence type="ECO:0000256" key="4">
    <source>
        <dbReference type="ARBA" id="ARBA00023163"/>
    </source>
</evidence>
<organism evidence="8 9">
    <name type="scientific">Daphnia pulex</name>
    <name type="common">Water flea</name>
    <dbReference type="NCBI Taxonomy" id="6669"/>
    <lineage>
        <taxon>Eukaryota</taxon>
        <taxon>Metazoa</taxon>
        <taxon>Ecdysozoa</taxon>
        <taxon>Arthropoda</taxon>
        <taxon>Crustacea</taxon>
        <taxon>Branchiopoda</taxon>
        <taxon>Diplostraca</taxon>
        <taxon>Cladocera</taxon>
        <taxon>Anomopoda</taxon>
        <taxon>Daphniidae</taxon>
        <taxon>Daphnia</taxon>
    </lineage>
</organism>
<feature type="domain" description="BHLH" evidence="7">
    <location>
        <begin position="392"/>
        <end position="442"/>
    </location>
</feature>
<dbReference type="GO" id="GO:0046983">
    <property type="term" value="F:protein dimerization activity"/>
    <property type="evidence" value="ECO:0007669"/>
    <property type="project" value="InterPro"/>
</dbReference>
<feature type="region of interest" description="Disordered" evidence="6">
    <location>
        <begin position="141"/>
        <end position="163"/>
    </location>
</feature>
<evidence type="ECO:0000256" key="2">
    <source>
        <dbReference type="ARBA" id="ARBA00023015"/>
    </source>
</evidence>
<evidence type="ECO:0000256" key="1">
    <source>
        <dbReference type="ARBA" id="ARBA00004123"/>
    </source>
</evidence>
<dbReference type="EMBL" id="GL732681">
    <property type="protein sequence ID" value="EFX67305.1"/>
    <property type="molecule type" value="Genomic_DNA"/>
</dbReference>
<dbReference type="STRING" id="6669.E9HLT1"/>
<keyword evidence="3" id="KW-0238">DNA-binding</keyword>
<dbReference type="PROSITE" id="PS50888">
    <property type="entry name" value="BHLH"/>
    <property type="match status" value="1"/>
</dbReference>
<dbReference type="InParanoid" id="E9HLT1"/>
<dbReference type="SMART" id="SM00353">
    <property type="entry name" value="HLH"/>
    <property type="match status" value="1"/>
</dbReference>
<evidence type="ECO:0000256" key="5">
    <source>
        <dbReference type="ARBA" id="ARBA00023242"/>
    </source>
</evidence>
<name>E9HLT1_DAPPU</name>
<dbReference type="eggNOG" id="KOG2483">
    <property type="taxonomic scope" value="Eukaryota"/>
</dbReference>
<evidence type="ECO:0000259" key="7">
    <source>
        <dbReference type="PROSITE" id="PS50888"/>
    </source>
</evidence>
<dbReference type="GO" id="GO:0005634">
    <property type="term" value="C:nucleus"/>
    <property type="evidence" value="ECO:0007669"/>
    <property type="project" value="UniProtKB-SubCell"/>
</dbReference>
<keyword evidence="4" id="KW-0804">Transcription</keyword>
<dbReference type="GO" id="GO:0000978">
    <property type="term" value="F:RNA polymerase II cis-regulatory region sequence-specific DNA binding"/>
    <property type="evidence" value="ECO:0000318"/>
    <property type="project" value="GO_Central"/>
</dbReference>
<dbReference type="Pfam" id="PF00010">
    <property type="entry name" value="HLH"/>
    <property type="match status" value="1"/>
</dbReference>
<keyword evidence="9" id="KW-1185">Reference proteome</keyword>
<evidence type="ECO:0000313" key="8">
    <source>
        <dbReference type="EMBL" id="EFX67305.1"/>
    </source>
</evidence>
<feature type="region of interest" description="Disordered" evidence="6">
    <location>
        <begin position="288"/>
        <end position="314"/>
    </location>
</feature>
<evidence type="ECO:0000256" key="6">
    <source>
        <dbReference type="SAM" id="MobiDB-lite"/>
    </source>
</evidence>
<dbReference type="AlphaFoldDB" id="E9HLT1"/>
<accession>E9HLT1</accession>
<dbReference type="Gene3D" id="4.10.280.10">
    <property type="entry name" value="Helix-loop-helix DNA-binding domain"/>
    <property type="match status" value="1"/>
</dbReference>
<protein>
    <recommendedName>
        <fullName evidence="7">BHLH domain-containing protein</fullName>
    </recommendedName>
</protein>
<dbReference type="PANTHER" id="PTHR11969">
    <property type="entry name" value="MAX DIMERIZATION, MAD"/>
    <property type="match status" value="1"/>
</dbReference>
<keyword evidence="5" id="KW-0539">Nucleus</keyword>
<comment type="subcellular location">
    <subcellularLocation>
        <location evidence="1">Nucleus</location>
    </subcellularLocation>
</comment>
<proteinExistence type="predicted"/>
<dbReference type="Proteomes" id="UP000000305">
    <property type="component" value="Unassembled WGS sequence"/>
</dbReference>
<dbReference type="PANTHER" id="PTHR11969:SF54">
    <property type="entry name" value="MAD-LIKE PROTEIN 1"/>
    <property type="match status" value="1"/>
</dbReference>
<dbReference type="InterPro" id="IPR036638">
    <property type="entry name" value="HLH_DNA-bd_sf"/>
</dbReference>
<dbReference type="InterPro" id="IPR011598">
    <property type="entry name" value="bHLH_dom"/>
</dbReference>
<dbReference type="HOGENOM" id="CLU_620029_0_0_1"/>
<dbReference type="KEGG" id="dpx:DAPPUDRAFT_261850"/>
<evidence type="ECO:0000313" key="9">
    <source>
        <dbReference type="Proteomes" id="UP000000305"/>
    </source>
</evidence>
<evidence type="ECO:0000256" key="3">
    <source>
        <dbReference type="ARBA" id="ARBA00023125"/>
    </source>
</evidence>
<gene>
    <name evidence="8" type="ORF">DAPPUDRAFT_261850</name>
</gene>
<keyword evidence="2" id="KW-0805">Transcription regulation</keyword>
<dbReference type="GO" id="GO:0000981">
    <property type="term" value="F:DNA-binding transcription factor activity, RNA polymerase II-specific"/>
    <property type="evidence" value="ECO:0000318"/>
    <property type="project" value="GO_Central"/>
</dbReference>
<dbReference type="SUPFAM" id="SSF47459">
    <property type="entry name" value="HLH, helix-loop-helix DNA-binding domain"/>
    <property type="match status" value="1"/>
</dbReference>
<feature type="compositionally biased region" description="Low complexity" evidence="6">
    <location>
        <begin position="288"/>
        <end position="308"/>
    </location>
</feature>
<reference evidence="8 9" key="1">
    <citation type="journal article" date="2011" name="Science">
        <title>The ecoresponsive genome of Daphnia pulex.</title>
        <authorList>
            <person name="Colbourne J.K."/>
            <person name="Pfrender M.E."/>
            <person name="Gilbert D."/>
            <person name="Thomas W.K."/>
            <person name="Tucker A."/>
            <person name="Oakley T.H."/>
            <person name="Tokishita S."/>
            <person name="Aerts A."/>
            <person name="Arnold G.J."/>
            <person name="Basu M.K."/>
            <person name="Bauer D.J."/>
            <person name="Caceres C.E."/>
            <person name="Carmel L."/>
            <person name="Casola C."/>
            <person name="Choi J.H."/>
            <person name="Detter J.C."/>
            <person name="Dong Q."/>
            <person name="Dusheyko S."/>
            <person name="Eads B.D."/>
            <person name="Frohlich T."/>
            <person name="Geiler-Samerotte K.A."/>
            <person name="Gerlach D."/>
            <person name="Hatcher P."/>
            <person name="Jogdeo S."/>
            <person name="Krijgsveld J."/>
            <person name="Kriventseva E.V."/>
            <person name="Kultz D."/>
            <person name="Laforsch C."/>
            <person name="Lindquist E."/>
            <person name="Lopez J."/>
            <person name="Manak J.R."/>
            <person name="Muller J."/>
            <person name="Pangilinan J."/>
            <person name="Patwardhan R.P."/>
            <person name="Pitluck S."/>
            <person name="Pritham E.J."/>
            <person name="Rechtsteiner A."/>
            <person name="Rho M."/>
            <person name="Rogozin I.B."/>
            <person name="Sakarya O."/>
            <person name="Salamov A."/>
            <person name="Schaack S."/>
            <person name="Shapiro H."/>
            <person name="Shiga Y."/>
            <person name="Skalitzky C."/>
            <person name="Smith Z."/>
            <person name="Souvorov A."/>
            <person name="Sung W."/>
            <person name="Tang Z."/>
            <person name="Tsuchiya D."/>
            <person name="Tu H."/>
            <person name="Vos H."/>
            <person name="Wang M."/>
            <person name="Wolf Y.I."/>
            <person name="Yamagata H."/>
            <person name="Yamada T."/>
            <person name="Ye Y."/>
            <person name="Shaw J.R."/>
            <person name="Andrews J."/>
            <person name="Crease T.J."/>
            <person name="Tang H."/>
            <person name="Lucas S.M."/>
            <person name="Robertson H.M."/>
            <person name="Bork P."/>
            <person name="Koonin E.V."/>
            <person name="Zdobnov E.M."/>
            <person name="Grigoriev I.V."/>
            <person name="Lynch M."/>
            <person name="Boore J.L."/>
        </authorList>
    </citation>
    <scope>NUCLEOTIDE SEQUENCE [LARGE SCALE GENOMIC DNA]</scope>
</reference>
<dbReference type="GO" id="GO:0006357">
    <property type="term" value="P:regulation of transcription by RNA polymerase II"/>
    <property type="evidence" value="ECO:0000318"/>
    <property type="project" value="GO_Central"/>
</dbReference>
<feature type="region of interest" description="Disordered" evidence="6">
    <location>
        <begin position="206"/>
        <end position="264"/>
    </location>
</feature>
<sequence length="442" mass="46502">MSLEILLEAALFVERQTQDCLEARAPPVLNLSSSAEPKVVIEFPIVFGVGGYELINLLVFWPLNLLANKQERVSGVGERAISVSQPGRAIDSLCLCPLQGQAELRDVLDFPRSEEPNGQPDQTLIGEEVGTKLVYGSSVSSGSALRRDESPSSSVINHGGYSALDHPHVTSVIQRSGPPSTPSSSAYAVNGSRNLAAAFYSYQQARSRSPSPARGGGGGSHCNGGVAPAANGGQRATAASPLHSHSVSNGSSAASSQRSYQSSPKMMLDAEPYSQHVHAGYLNSVASSSNLHHSSSSSNSSSTHPSYSRVDDLASRSHRLEEALLRASRKSPPVPAPANALPVATAAAVAVAASSSSSSSSSSAATAHFNAGNSGRTSADELLELKKRSGAGTREVHNKLEKNRRAHLRECFEFLRKQLPAIDDKKLSNLGILKSALRHIQS</sequence>